<proteinExistence type="predicted"/>
<dbReference type="EMBL" id="MAEI02000001">
    <property type="protein sequence ID" value="MEO1780684.1"/>
    <property type="molecule type" value="Genomic_DNA"/>
</dbReference>
<keyword evidence="2" id="KW-1185">Reference proteome</keyword>
<dbReference type="Proteomes" id="UP001429357">
    <property type="component" value="Unassembled WGS sequence"/>
</dbReference>
<evidence type="ECO:0000313" key="2">
    <source>
        <dbReference type="Proteomes" id="UP001429357"/>
    </source>
</evidence>
<reference evidence="1" key="2">
    <citation type="submission" date="2024-02" db="EMBL/GenBank/DDBJ databases">
        <title>The Genome Sequence of Enterococcus diestrammenae JM9A.</title>
        <authorList>
            <person name="Earl A."/>
            <person name="Manson A."/>
            <person name="Gilmore M."/>
            <person name="Sanders J."/>
            <person name="Shea T."/>
            <person name="Howe W."/>
            <person name="Livny J."/>
            <person name="Cuomo C."/>
            <person name="Neafsey D."/>
            <person name="Birren B."/>
        </authorList>
    </citation>
    <scope>NUCLEOTIDE SEQUENCE</scope>
    <source>
        <strain evidence="1">JM9A</strain>
    </source>
</reference>
<accession>A0ABV0EY09</accession>
<evidence type="ECO:0008006" key="3">
    <source>
        <dbReference type="Google" id="ProtNLM"/>
    </source>
</evidence>
<name>A0ABV0EY09_9ENTE</name>
<evidence type="ECO:0000313" key="1">
    <source>
        <dbReference type="EMBL" id="MEO1780684.1"/>
    </source>
</evidence>
<organism evidence="1 2">
    <name type="scientific">Enterococcus diestrammenae</name>
    <dbReference type="NCBI Taxonomy" id="1155073"/>
    <lineage>
        <taxon>Bacteria</taxon>
        <taxon>Bacillati</taxon>
        <taxon>Bacillota</taxon>
        <taxon>Bacilli</taxon>
        <taxon>Lactobacillales</taxon>
        <taxon>Enterococcaceae</taxon>
        <taxon>Enterococcus</taxon>
    </lineage>
</organism>
<sequence>MKAKVLSVLSIFLVASIILGAEIGLASELSPTEKFKKEYDSAVHQEYLLDSNTGEKKYSAFSIDSAGNLVPITLDEYSEIIEFQNDSVENISSEEPISLNQPILRSPTTWKVYRYSGQKGKSVVNGSRVKVSPDLKGPGTISSGQSVTITHSFGGSFGTTLSDKIKASATFTWNKSAASSITFSGSFRVPSGKIGYVGFTPYLNKT</sequence>
<reference evidence="1" key="1">
    <citation type="submission" date="2016-06" db="EMBL/GenBank/DDBJ databases">
        <authorList>
            <person name="Van Tyne D."/>
        </authorList>
    </citation>
    <scope>NUCLEOTIDE SEQUENCE</scope>
    <source>
        <strain evidence="1">JM9A</strain>
    </source>
</reference>
<dbReference type="RefSeq" id="WP_161869046.1">
    <property type="nucleotide sequence ID" value="NZ_MAEI02000001.1"/>
</dbReference>
<comment type="caution">
    <text evidence="1">The sequence shown here is derived from an EMBL/GenBank/DDBJ whole genome shotgun (WGS) entry which is preliminary data.</text>
</comment>
<gene>
    <name evidence="1" type="ORF">BAU18_000235</name>
</gene>
<protein>
    <recommendedName>
        <fullName evidence="3">WxL domain-containing protein</fullName>
    </recommendedName>
</protein>